<feature type="region of interest" description="Disordered" evidence="7">
    <location>
        <begin position="487"/>
        <end position="514"/>
    </location>
</feature>
<keyword evidence="4 8" id="KW-1133">Transmembrane helix</keyword>
<feature type="transmembrane region" description="Helical" evidence="8">
    <location>
        <begin position="223"/>
        <end position="242"/>
    </location>
</feature>
<dbReference type="InterPro" id="IPR004299">
    <property type="entry name" value="MBOAT_fam"/>
</dbReference>
<evidence type="ECO:0000256" key="3">
    <source>
        <dbReference type="ARBA" id="ARBA00022692"/>
    </source>
</evidence>
<dbReference type="Proteomes" id="UP000193560">
    <property type="component" value="Unassembled WGS sequence"/>
</dbReference>
<feature type="transmembrane region" description="Helical" evidence="8">
    <location>
        <begin position="92"/>
        <end position="111"/>
    </location>
</feature>
<reference evidence="9 10" key="1">
    <citation type="submission" date="2016-07" db="EMBL/GenBank/DDBJ databases">
        <title>Pervasive Adenine N6-methylation of Active Genes in Fungi.</title>
        <authorList>
            <consortium name="DOE Joint Genome Institute"/>
            <person name="Mondo S.J."/>
            <person name="Dannebaum R.O."/>
            <person name="Kuo R.C."/>
            <person name="Labutti K."/>
            <person name="Haridas S."/>
            <person name="Kuo A."/>
            <person name="Salamov A."/>
            <person name="Ahrendt S.R."/>
            <person name="Lipzen A."/>
            <person name="Sullivan W."/>
            <person name="Andreopoulos W.B."/>
            <person name="Clum A."/>
            <person name="Lindquist E."/>
            <person name="Daum C."/>
            <person name="Ramamoorthy G.K."/>
            <person name="Gryganskyi A."/>
            <person name="Culley D."/>
            <person name="Magnuson J.K."/>
            <person name="James T.Y."/>
            <person name="O'Malley M.A."/>
            <person name="Stajich J.E."/>
            <person name="Spatafora J.W."/>
            <person name="Visel A."/>
            <person name="Grigoriev I.V."/>
        </authorList>
    </citation>
    <scope>NUCLEOTIDE SEQUENCE [LARGE SCALE GENOMIC DNA]</scope>
    <source>
        <strain evidence="9 10">NRRL 1336</strain>
    </source>
</reference>
<evidence type="ECO:0000256" key="7">
    <source>
        <dbReference type="SAM" id="MobiDB-lite"/>
    </source>
</evidence>
<keyword evidence="6 9" id="KW-0012">Acyltransferase</keyword>
<comment type="caution">
    <text evidence="9">The sequence shown here is derived from an EMBL/GenBank/DDBJ whole genome shotgun (WGS) entry which is preliminary data.</text>
</comment>
<feature type="transmembrane region" description="Helical" evidence="8">
    <location>
        <begin position="452"/>
        <end position="470"/>
    </location>
</feature>
<evidence type="ECO:0000256" key="5">
    <source>
        <dbReference type="ARBA" id="ARBA00023136"/>
    </source>
</evidence>
<feature type="transmembrane region" description="Helical" evidence="8">
    <location>
        <begin position="379"/>
        <end position="398"/>
    </location>
</feature>
<keyword evidence="3 8" id="KW-0812">Transmembrane</keyword>
<organism evidence="9 10">
    <name type="scientific">Absidia repens</name>
    <dbReference type="NCBI Taxonomy" id="90262"/>
    <lineage>
        <taxon>Eukaryota</taxon>
        <taxon>Fungi</taxon>
        <taxon>Fungi incertae sedis</taxon>
        <taxon>Mucoromycota</taxon>
        <taxon>Mucoromycotina</taxon>
        <taxon>Mucoromycetes</taxon>
        <taxon>Mucorales</taxon>
        <taxon>Cunninghamellaceae</taxon>
        <taxon>Absidia</taxon>
    </lineage>
</organism>
<accession>A0A1X2IMA2</accession>
<evidence type="ECO:0000256" key="8">
    <source>
        <dbReference type="SAM" id="Phobius"/>
    </source>
</evidence>
<dbReference type="GO" id="GO:0047184">
    <property type="term" value="F:1-acylglycerophosphocholine O-acyltransferase activity"/>
    <property type="evidence" value="ECO:0007669"/>
    <property type="project" value="TreeGrafter"/>
</dbReference>
<feature type="transmembrane region" description="Helical" evidence="8">
    <location>
        <begin position="418"/>
        <end position="440"/>
    </location>
</feature>
<evidence type="ECO:0000256" key="2">
    <source>
        <dbReference type="ARBA" id="ARBA00022679"/>
    </source>
</evidence>
<name>A0A1X2IMA2_9FUNG</name>
<dbReference type="InterPro" id="IPR049941">
    <property type="entry name" value="LPLAT_7/PORCN-like"/>
</dbReference>
<feature type="transmembrane region" description="Helical" evidence="8">
    <location>
        <begin position="278"/>
        <end position="298"/>
    </location>
</feature>
<evidence type="ECO:0000256" key="4">
    <source>
        <dbReference type="ARBA" id="ARBA00022989"/>
    </source>
</evidence>
<feature type="transmembrane region" description="Helical" evidence="8">
    <location>
        <begin position="21"/>
        <end position="40"/>
    </location>
</feature>
<evidence type="ECO:0000256" key="6">
    <source>
        <dbReference type="ARBA" id="ARBA00023315"/>
    </source>
</evidence>
<keyword evidence="5 8" id="KW-0472">Membrane</keyword>
<dbReference type="PANTHER" id="PTHR13906:SF4">
    <property type="entry name" value="LYSOPHOSPHOLIPID ACYLTRANSFERASE 6"/>
    <property type="match status" value="1"/>
</dbReference>
<keyword evidence="10" id="KW-1185">Reference proteome</keyword>
<dbReference type="PANTHER" id="PTHR13906">
    <property type="entry name" value="PORCUPINE"/>
    <property type="match status" value="1"/>
</dbReference>
<protein>
    <submittedName>
        <fullName evidence="9">MBOAT, membrane-bound O-acyltransferase family-domain-containing protein</fullName>
    </submittedName>
</protein>
<evidence type="ECO:0000313" key="10">
    <source>
        <dbReference type="Proteomes" id="UP000193560"/>
    </source>
</evidence>
<dbReference type="GO" id="GO:0003841">
    <property type="term" value="F:1-acylglycerol-3-phosphate O-acyltransferase activity"/>
    <property type="evidence" value="ECO:0007669"/>
    <property type="project" value="TreeGrafter"/>
</dbReference>
<dbReference type="GO" id="GO:0005783">
    <property type="term" value="C:endoplasmic reticulum"/>
    <property type="evidence" value="ECO:0007669"/>
    <property type="project" value="TreeGrafter"/>
</dbReference>
<keyword evidence="2 9" id="KW-0808">Transferase</keyword>
<dbReference type="GO" id="GO:0016020">
    <property type="term" value="C:membrane"/>
    <property type="evidence" value="ECO:0007669"/>
    <property type="project" value="UniProtKB-SubCell"/>
</dbReference>
<dbReference type="GO" id="GO:0030258">
    <property type="term" value="P:lipid modification"/>
    <property type="evidence" value="ECO:0007669"/>
    <property type="project" value="TreeGrafter"/>
</dbReference>
<dbReference type="OrthoDB" id="286734at2759"/>
<sequence length="514" mass="58900">MDALFNKLAAMMGGQVNTDHLKLLACLFATYPSAFIFNALPNPLMKHLFSIGFSTYVLLGVLRSWLGFFHITATCLFTWLFMKYYHGKRGPWINFFVIMVSMSICHLDRQFSGVQGDVALDYSGALMVVIMKLSGFGFNVIDGRTKDKSTISSFHQRMQVDPTCYPTLITFFGWMFFFAGMLAGPAFDYMDYIRLLTLPLNETSPTPLTEKQRKIPLSPLKPVSIIFLKVTIMIFGLIYIHPTYNYEALTSRNYLTMPLMQRLIFVQLTGTLTRFRFYTVWFLTEGACMLVGLAFNGFDEKDKPLWNRVVNANLNTDWAQCFKVLVERWNSGGNRWLKHYVYMRLAPPPGSKQKPGIKPLFFTYLISSLWHGFLPGYFVYFLSAGLLQYVGGLMRRIVRPLMMTPDMKKGLPVIKTLYDIAGAILTVGCINILSASFMLLNSHKYMTAFSSVYYYHYLIALAGITVYYTTKSTLIPMQKRRIAKYHRQQEQQQQQQVDDLNVGQKSNPAALKVE</sequence>
<gene>
    <name evidence="9" type="ORF">BCR42DRAFT_372635</name>
</gene>
<feature type="transmembrane region" description="Helical" evidence="8">
    <location>
        <begin position="163"/>
        <end position="187"/>
    </location>
</feature>
<feature type="transmembrane region" description="Helical" evidence="8">
    <location>
        <begin position="60"/>
        <end position="80"/>
    </location>
</feature>
<feature type="transmembrane region" description="Helical" evidence="8">
    <location>
        <begin position="123"/>
        <end position="142"/>
    </location>
</feature>
<proteinExistence type="predicted"/>
<dbReference type="AlphaFoldDB" id="A0A1X2IMA2"/>
<dbReference type="STRING" id="90262.A0A1X2IMA2"/>
<dbReference type="GO" id="GO:0046474">
    <property type="term" value="P:glycerophospholipid biosynthetic process"/>
    <property type="evidence" value="ECO:0007669"/>
    <property type="project" value="TreeGrafter"/>
</dbReference>
<evidence type="ECO:0000256" key="1">
    <source>
        <dbReference type="ARBA" id="ARBA00004141"/>
    </source>
</evidence>
<dbReference type="EMBL" id="MCGE01000008">
    <property type="protein sequence ID" value="ORZ18916.1"/>
    <property type="molecule type" value="Genomic_DNA"/>
</dbReference>
<dbReference type="Pfam" id="PF03062">
    <property type="entry name" value="MBOAT"/>
    <property type="match status" value="1"/>
</dbReference>
<comment type="subcellular location">
    <subcellularLocation>
        <location evidence="1">Membrane</location>
        <topology evidence="1">Multi-pass membrane protein</topology>
    </subcellularLocation>
</comment>
<evidence type="ECO:0000313" key="9">
    <source>
        <dbReference type="EMBL" id="ORZ18916.1"/>
    </source>
</evidence>